<dbReference type="RefSeq" id="WP_345712546.1">
    <property type="nucleotide sequence ID" value="NZ_BAABIL010000319.1"/>
</dbReference>
<comment type="caution">
    <text evidence="1">The sequence shown here is derived from an EMBL/GenBank/DDBJ whole genome shotgun (WGS) entry which is preliminary data.</text>
</comment>
<evidence type="ECO:0000313" key="1">
    <source>
        <dbReference type="EMBL" id="GAA4981281.1"/>
    </source>
</evidence>
<dbReference type="InterPro" id="IPR012349">
    <property type="entry name" value="Split_barrel_FMN-bd"/>
</dbReference>
<sequence>MVREAAGGVPVLDARECRELLGRRGIGRAVYTERALPAVATLNYAVAGDRLWFRTGADTALARAVRDAVIAFHVDHVDAGRRDGWSVTVSGRARLARWPGPGPLEEVLDTWAPGPREQVLALDLALLTGRRLRGGVVVG</sequence>
<dbReference type="SUPFAM" id="SSF50475">
    <property type="entry name" value="FMN-binding split barrel"/>
    <property type="match status" value="1"/>
</dbReference>
<dbReference type="InterPro" id="IPR024747">
    <property type="entry name" value="Pyridox_Oxase-rel"/>
</dbReference>
<gene>
    <name evidence="1" type="ORF">GCM10023225_21570</name>
</gene>
<accession>A0ABP9HY04</accession>
<evidence type="ECO:0008006" key="3">
    <source>
        <dbReference type="Google" id="ProtNLM"/>
    </source>
</evidence>
<proteinExistence type="predicted"/>
<protein>
    <recommendedName>
        <fullName evidence="3">Pyridoxamine 5'-phosphate oxidase-like protein</fullName>
    </recommendedName>
</protein>
<organism evidence="1 2">
    <name type="scientific">Kineococcus glutinatus</name>
    <dbReference type="NCBI Taxonomy" id="1070872"/>
    <lineage>
        <taxon>Bacteria</taxon>
        <taxon>Bacillati</taxon>
        <taxon>Actinomycetota</taxon>
        <taxon>Actinomycetes</taxon>
        <taxon>Kineosporiales</taxon>
        <taxon>Kineosporiaceae</taxon>
        <taxon>Kineococcus</taxon>
    </lineage>
</organism>
<dbReference type="Pfam" id="PF12900">
    <property type="entry name" value="Pyridox_ox_2"/>
    <property type="match status" value="1"/>
</dbReference>
<reference evidence="2" key="1">
    <citation type="journal article" date="2019" name="Int. J. Syst. Evol. Microbiol.">
        <title>The Global Catalogue of Microorganisms (GCM) 10K type strain sequencing project: providing services to taxonomists for standard genome sequencing and annotation.</title>
        <authorList>
            <consortium name="The Broad Institute Genomics Platform"/>
            <consortium name="The Broad Institute Genome Sequencing Center for Infectious Disease"/>
            <person name="Wu L."/>
            <person name="Ma J."/>
        </authorList>
    </citation>
    <scope>NUCLEOTIDE SEQUENCE [LARGE SCALE GENOMIC DNA]</scope>
    <source>
        <strain evidence="2">JCM 18126</strain>
    </source>
</reference>
<keyword evidence="2" id="KW-1185">Reference proteome</keyword>
<dbReference type="Proteomes" id="UP001501195">
    <property type="component" value="Unassembled WGS sequence"/>
</dbReference>
<evidence type="ECO:0000313" key="2">
    <source>
        <dbReference type="Proteomes" id="UP001501195"/>
    </source>
</evidence>
<dbReference type="EMBL" id="BAABIL010000319">
    <property type="protein sequence ID" value="GAA4981281.1"/>
    <property type="molecule type" value="Genomic_DNA"/>
</dbReference>
<name>A0ABP9HY04_9ACTN</name>
<dbReference type="Gene3D" id="2.30.110.10">
    <property type="entry name" value="Electron Transport, Fmn-binding Protein, Chain A"/>
    <property type="match status" value="1"/>
</dbReference>